<dbReference type="InterPro" id="IPR024465">
    <property type="entry name" value="DUF2399"/>
</dbReference>
<dbReference type="EMBL" id="WEGI01000011">
    <property type="protein sequence ID" value="MQY29477.1"/>
    <property type="molecule type" value="Genomic_DNA"/>
</dbReference>
<dbReference type="RefSeq" id="WP_153346368.1">
    <property type="nucleotide sequence ID" value="NZ_WEGI01000011.1"/>
</dbReference>
<feature type="domain" description="DUF2399" evidence="1">
    <location>
        <begin position="253"/>
        <end position="389"/>
    </location>
</feature>
<evidence type="ECO:0008006" key="5">
    <source>
        <dbReference type="Google" id="ProtNLM"/>
    </source>
</evidence>
<feature type="domain" description="Conserved hypothetical protein CHP02679 N terminus" evidence="2">
    <location>
        <begin position="38"/>
        <end position="238"/>
    </location>
</feature>
<evidence type="ECO:0000313" key="4">
    <source>
        <dbReference type="Proteomes" id="UP000431401"/>
    </source>
</evidence>
<gene>
    <name evidence="3" type="ORF">NRB56_50670</name>
</gene>
<dbReference type="AlphaFoldDB" id="A0A7K0DVE3"/>
<dbReference type="Pfam" id="PF09664">
    <property type="entry name" value="DUF2399"/>
    <property type="match status" value="1"/>
</dbReference>
<dbReference type="OrthoDB" id="8188786at2"/>
<sequence>MNKPVPQGLRDWAALPGPARVLDAVRRRAQRGGRLDRGSLSVTLSSDERRQVGRLLGTAWEVSRRPVTLYALASGLAGHGYTVRPFVETLDGEPLVDRRETRDAEHLAAQQESTRVLEILDAAGVPPEVTERWLADRSIPKPGSGRAAGLAERVAAVWARLPWEGPSLRLAQLAATVTHDAHALDYDTELGRAVARLIAVKTGIARPARPGREWRAVWSAAGVRCDTVSSRVLTLNLPLDITAGTRPGAPVWLTLRDLLQPWHFEPLPTRIYVCENPTVVEAAADELGERCAPLICTDGVPALAALDLIAGAADAGIEVWVRADIDTAGFVIVDTVRTAAPEAEPWRFDIGTYIGYFGAGEGDSLAEVHRSTGRDLHEESVLRELMADLAEGAADPPPQVGKWSTNNPM</sequence>
<dbReference type="Pfam" id="PF11796">
    <property type="entry name" value="DUF3323"/>
    <property type="match status" value="1"/>
</dbReference>
<evidence type="ECO:0000313" key="3">
    <source>
        <dbReference type="EMBL" id="MQY29477.1"/>
    </source>
</evidence>
<evidence type="ECO:0000259" key="1">
    <source>
        <dbReference type="Pfam" id="PF09664"/>
    </source>
</evidence>
<proteinExistence type="predicted"/>
<comment type="caution">
    <text evidence="3">The sequence shown here is derived from an EMBL/GenBank/DDBJ whole genome shotgun (WGS) entry which is preliminary data.</text>
</comment>
<protein>
    <recommendedName>
        <fullName evidence="5">DUF2399 domain-containing protein</fullName>
    </recommendedName>
</protein>
<organism evidence="3 4">
    <name type="scientific">Nocardia aurantia</name>
    <dbReference type="NCBI Taxonomy" id="2585199"/>
    <lineage>
        <taxon>Bacteria</taxon>
        <taxon>Bacillati</taxon>
        <taxon>Actinomycetota</taxon>
        <taxon>Actinomycetes</taxon>
        <taxon>Mycobacteriales</taxon>
        <taxon>Nocardiaceae</taxon>
        <taxon>Nocardia</taxon>
    </lineage>
</organism>
<reference evidence="3 4" key="1">
    <citation type="submission" date="2019-10" db="EMBL/GenBank/DDBJ databases">
        <title>Nocardia macrotermitis sp. nov. and Nocardia aurantia sp. nov., isolated from the gut of fungus growing-termite Macrotermes natalensis.</title>
        <authorList>
            <person name="Benndorf R."/>
            <person name="Schwitalla J."/>
            <person name="Martin K."/>
            <person name="De Beer W."/>
            <person name="Kaster A.-K."/>
            <person name="Vollmers J."/>
            <person name="Poulsen M."/>
            <person name="Beemelmanns C."/>
        </authorList>
    </citation>
    <scope>NUCLEOTIDE SEQUENCE [LARGE SCALE GENOMIC DNA]</scope>
    <source>
        <strain evidence="3 4">RB56</strain>
    </source>
</reference>
<evidence type="ECO:0000259" key="2">
    <source>
        <dbReference type="Pfam" id="PF11796"/>
    </source>
</evidence>
<dbReference type="Proteomes" id="UP000431401">
    <property type="component" value="Unassembled WGS sequence"/>
</dbReference>
<keyword evidence="4" id="KW-1185">Reference proteome</keyword>
<name>A0A7K0DVE3_9NOCA</name>
<dbReference type="InterPro" id="IPR024466">
    <property type="entry name" value="CHP02679_N"/>
</dbReference>
<accession>A0A7K0DVE3</accession>